<feature type="domain" description="Multidrug resistance protein MdtA-like alpha-helical hairpin" evidence="4">
    <location>
        <begin position="87"/>
        <end position="157"/>
    </location>
</feature>
<dbReference type="InterPro" id="IPR058624">
    <property type="entry name" value="MdtA-like_HH"/>
</dbReference>
<dbReference type="InterPro" id="IPR058625">
    <property type="entry name" value="MdtA-like_BSH"/>
</dbReference>
<reference evidence="7 8" key="1">
    <citation type="submission" date="2024-03" db="EMBL/GenBank/DDBJ databases">
        <title>High-quality draft genome sequence of Oceanobacter sp. wDCs-4.</title>
        <authorList>
            <person name="Dong C."/>
        </authorList>
    </citation>
    <scope>NUCLEOTIDE SEQUENCE [LARGE SCALE GENOMIC DNA]</scope>
    <source>
        <strain evidence="8">wDCs-4</strain>
    </source>
</reference>
<evidence type="ECO:0000259" key="4">
    <source>
        <dbReference type="Pfam" id="PF25876"/>
    </source>
</evidence>
<protein>
    <submittedName>
        <fullName evidence="7">Efflux RND transporter periplasmic adaptor subunit</fullName>
    </submittedName>
</protein>
<evidence type="ECO:0000313" key="7">
    <source>
        <dbReference type="EMBL" id="MFK4754336.1"/>
    </source>
</evidence>
<dbReference type="InterPro" id="IPR058649">
    <property type="entry name" value="CzcB_C"/>
</dbReference>
<dbReference type="SUPFAM" id="SSF111369">
    <property type="entry name" value="HlyD-like secretion proteins"/>
    <property type="match status" value="1"/>
</dbReference>
<organism evidence="7 8">
    <name type="scientific">Oceanobacter antarcticus</name>
    <dbReference type="NCBI Taxonomy" id="3133425"/>
    <lineage>
        <taxon>Bacteria</taxon>
        <taxon>Pseudomonadati</taxon>
        <taxon>Pseudomonadota</taxon>
        <taxon>Gammaproteobacteria</taxon>
        <taxon>Oceanospirillales</taxon>
        <taxon>Oceanospirillaceae</taxon>
        <taxon>Oceanobacter</taxon>
    </lineage>
</organism>
<feature type="chain" id="PRO_5047346157" evidence="3">
    <location>
        <begin position="23"/>
        <end position="358"/>
    </location>
</feature>
<name>A0ABW8NN88_9GAMM</name>
<comment type="caution">
    <text evidence="7">The sequence shown here is derived from an EMBL/GenBank/DDBJ whole genome shotgun (WGS) entry which is preliminary data.</text>
</comment>
<feature type="signal peptide" evidence="3">
    <location>
        <begin position="1"/>
        <end position="22"/>
    </location>
</feature>
<evidence type="ECO:0000256" key="3">
    <source>
        <dbReference type="SAM" id="SignalP"/>
    </source>
</evidence>
<evidence type="ECO:0000256" key="2">
    <source>
        <dbReference type="SAM" id="Coils"/>
    </source>
</evidence>
<evidence type="ECO:0000256" key="1">
    <source>
        <dbReference type="ARBA" id="ARBA00009477"/>
    </source>
</evidence>
<dbReference type="Gene3D" id="2.40.30.170">
    <property type="match status" value="1"/>
</dbReference>
<keyword evidence="2" id="KW-0175">Coiled coil</keyword>
<dbReference type="EMBL" id="JBBKTX010000028">
    <property type="protein sequence ID" value="MFK4754336.1"/>
    <property type="molecule type" value="Genomic_DNA"/>
</dbReference>
<dbReference type="InterPro" id="IPR006143">
    <property type="entry name" value="RND_pump_MFP"/>
</dbReference>
<sequence length="358" mass="38269">MLTSRLMLSLGLTALLALPADALETRTLQTSQIPVFYDLEATLEAVNESTISAQTSGAIQAVHVDINDRVKKGTLLIEIDNTQQQAQLAQAEAQLAQAEAQNEDAQILLKRNQRLLKQGTISQGLFDSAEAQAKSTAAAVAAANANVRQARTQLSYTRVIAPYSGIVKARMVQVGELVNPGQPMMTGLALQPLRAVADLPQSIASHFQASRDQASQAATAIQVLVGDQMTPISADKITLYPYADARYHSVRLRAELPADDNRHLYPGMWARVRLPAGAREGILIPQSAIVRHSEVTSVYILDGKQLKMRQVRLGNSRNGEAEVLAGLVAGDIIAIDGYAALAAIAQQAVAATSNHAGE</sequence>
<accession>A0ABW8NN88</accession>
<evidence type="ECO:0000259" key="5">
    <source>
        <dbReference type="Pfam" id="PF25917"/>
    </source>
</evidence>
<feature type="domain" description="CzcB-like C-terminal circularly permuted SH3-like" evidence="6">
    <location>
        <begin position="283"/>
        <end position="336"/>
    </location>
</feature>
<dbReference type="PANTHER" id="PTHR30469:SF18">
    <property type="entry name" value="RESISTANCE-NODULATION-CELL DIVISION (RND) EFFLUX MEMBRANE FUSION PROTEIN-RELATED"/>
    <property type="match status" value="1"/>
</dbReference>
<dbReference type="Proteomes" id="UP001620597">
    <property type="component" value="Unassembled WGS sequence"/>
</dbReference>
<evidence type="ECO:0000259" key="6">
    <source>
        <dbReference type="Pfam" id="PF25975"/>
    </source>
</evidence>
<gene>
    <name evidence="7" type="ORF">WG929_18165</name>
</gene>
<proteinExistence type="inferred from homology"/>
<dbReference type="Pfam" id="PF25917">
    <property type="entry name" value="BSH_RND"/>
    <property type="match status" value="1"/>
</dbReference>
<dbReference type="Gene3D" id="2.40.420.20">
    <property type="match status" value="1"/>
</dbReference>
<dbReference type="RefSeq" id="WP_416207220.1">
    <property type="nucleotide sequence ID" value="NZ_JBBKTX010000028.1"/>
</dbReference>
<keyword evidence="3" id="KW-0732">Signal</keyword>
<dbReference type="Gene3D" id="1.10.287.470">
    <property type="entry name" value="Helix hairpin bin"/>
    <property type="match status" value="1"/>
</dbReference>
<evidence type="ECO:0000313" key="8">
    <source>
        <dbReference type="Proteomes" id="UP001620597"/>
    </source>
</evidence>
<dbReference type="NCBIfam" id="TIGR01730">
    <property type="entry name" value="RND_mfp"/>
    <property type="match status" value="1"/>
</dbReference>
<feature type="coiled-coil region" evidence="2">
    <location>
        <begin position="79"/>
        <end position="118"/>
    </location>
</feature>
<feature type="domain" description="Multidrug resistance protein MdtA-like barrel-sandwich hybrid" evidence="5">
    <location>
        <begin position="49"/>
        <end position="183"/>
    </location>
</feature>
<dbReference type="PANTHER" id="PTHR30469">
    <property type="entry name" value="MULTIDRUG RESISTANCE PROTEIN MDTA"/>
    <property type="match status" value="1"/>
</dbReference>
<comment type="similarity">
    <text evidence="1">Belongs to the membrane fusion protein (MFP) (TC 8.A.1) family.</text>
</comment>
<dbReference type="Pfam" id="PF25876">
    <property type="entry name" value="HH_MFP_RND"/>
    <property type="match status" value="1"/>
</dbReference>
<dbReference type="Gene3D" id="2.40.50.100">
    <property type="match status" value="1"/>
</dbReference>
<keyword evidence="8" id="KW-1185">Reference proteome</keyword>
<dbReference type="Pfam" id="PF25975">
    <property type="entry name" value="CzcB_C"/>
    <property type="match status" value="1"/>
</dbReference>